<protein>
    <submittedName>
        <fullName evidence="2">Uncharacterized protein</fullName>
    </submittedName>
</protein>
<proteinExistence type="predicted"/>
<feature type="compositionally biased region" description="Basic residues" evidence="1">
    <location>
        <begin position="76"/>
        <end position="86"/>
    </location>
</feature>
<feature type="region of interest" description="Disordered" evidence="1">
    <location>
        <begin position="62"/>
        <end position="103"/>
    </location>
</feature>
<dbReference type="AlphaFoldDB" id="A0A8J7SVN0"/>
<sequence length="219" mass="24101">MAVDDALIGIAADNGSHASRIRLCEEARRFLTTPSNDLALICALAGMDPQAVIERMRKQIAEAPSPEELAGDRKGNRATKNKRKVAPPKPKDKPEPKLITHNGETLTLKEWSDRTGIGQPTLTNRMNAGWTVADALTIRPGQAKRRAGEALRAKIEADVAERQRRRRGPNRVLTYNGETLPLGEWATRTGLQAQTIAKRIKNGWPVERALMVGDGRCTE</sequence>
<feature type="compositionally biased region" description="Basic and acidic residues" evidence="1">
    <location>
        <begin position="89"/>
        <end position="98"/>
    </location>
</feature>
<dbReference type="Proteomes" id="UP000619033">
    <property type="component" value="Unassembled WGS sequence"/>
</dbReference>
<gene>
    <name evidence="2" type="ORF">JI744_07765</name>
</gene>
<comment type="caution">
    <text evidence="2">The sequence shown here is derived from an EMBL/GenBank/DDBJ whole genome shotgun (WGS) entry which is preliminary data.</text>
</comment>
<accession>A0A8J7SVN0</accession>
<name>A0A8J7SVN0_9RHOB</name>
<reference evidence="2" key="1">
    <citation type="submission" date="2021-01" db="EMBL/GenBank/DDBJ databases">
        <title>Genome seq and assembly of Tabrizicola sp. KVB23.</title>
        <authorList>
            <person name="Chhetri G."/>
        </authorList>
    </citation>
    <scope>NUCLEOTIDE SEQUENCE</scope>
    <source>
        <strain evidence="2">KVB23</strain>
    </source>
</reference>
<evidence type="ECO:0000256" key="1">
    <source>
        <dbReference type="SAM" id="MobiDB-lite"/>
    </source>
</evidence>
<keyword evidence="3" id="KW-1185">Reference proteome</keyword>
<evidence type="ECO:0000313" key="2">
    <source>
        <dbReference type="EMBL" id="MBL4927999.1"/>
    </source>
</evidence>
<dbReference type="EMBL" id="JAESVP010000003">
    <property type="protein sequence ID" value="MBL4927999.1"/>
    <property type="molecule type" value="Genomic_DNA"/>
</dbReference>
<evidence type="ECO:0000313" key="3">
    <source>
        <dbReference type="Proteomes" id="UP000619033"/>
    </source>
</evidence>
<organism evidence="2 3">
    <name type="scientific">Fuscibacter oryzae</name>
    <dbReference type="NCBI Taxonomy" id="2803939"/>
    <lineage>
        <taxon>Bacteria</taxon>
        <taxon>Pseudomonadati</taxon>
        <taxon>Pseudomonadota</taxon>
        <taxon>Alphaproteobacteria</taxon>
        <taxon>Rhodobacterales</taxon>
        <taxon>Paracoccaceae</taxon>
        <taxon>Fuscibacter</taxon>
    </lineage>
</organism>